<feature type="transmembrane region" description="Helical" evidence="2">
    <location>
        <begin position="136"/>
        <end position="156"/>
    </location>
</feature>
<dbReference type="InterPro" id="IPR043130">
    <property type="entry name" value="CDP-OH_PTrfase_TM_dom"/>
</dbReference>
<name>A0A3P3XHP8_9SPIR</name>
<accession>A0A3P3XHP8</accession>
<keyword evidence="2" id="KW-0812">Transmembrane</keyword>
<dbReference type="Gene3D" id="1.20.120.1760">
    <property type="match status" value="1"/>
</dbReference>
<evidence type="ECO:0008006" key="4">
    <source>
        <dbReference type="Google" id="ProtNLM"/>
    </source>
</evidence>
<sequence length="245" mass="27696">MKRPIHSVTEILDAIAQGRQRTNLLRKYEQRFIAFLVRFIPSWVSSNMLTAVGFLGNVLVFLSFVLAAKISGYWLFLGIAGFAISWFGDSLDGRIAYYRNKPRKWYGFALDIAVDWLGIVLIGLGFILYANGYLKIVGYAFITFYGLEIIIALMRYKITGNYSIDAGLLGPTEARIAISLFLLIEIVFKGTLQYMALVAVAVLIISSFSELKKLLDAADAQDREEKRAQDRESKNIVELKRAEKR</sequence>
<keyword evidence="2" id="KW-1133">Transmembrane helix</keyword>
<evidence type="ECO:0000256" key="2">
    <source>
        <dbReference type="SAM" id="Phobius"/>
    </source>
</evidence>
<feature type="transmembrane region" description="Helical" evidence="2">
    <location>
        <begin position="194"/>
        <end position="211"/>
    </location>
</feature>
<dbReference type="GO" id="GO:0008654">
    <property type="term" value="P:phospholipid biosynthetic process"/>
    <property type="evidence" value="ECO:0007669"/>
    <property type="project" value="InterPro"/>
</dbReference>
<feature type="region of interest" description="Disordered" evidence="1">
    <location>
        <begin position="222"/>
        <end position="245"/>
    </location>
</feature>
<dbReference type="GO" id="GO:0016020">
    <property type="term" value="C:membrane"/>
    <property type="evidence" value="ECO:0007669"/>
    <property type="project" value="InterPro"/>
</dbReference>
<feature type="transmembrane region" description="Helical" evidence="2">
    <location>
        <begin position="61"/>
        <end position="87"/>
    </location>
</feature>
<feature type="transmembrane region" description="Helical" evidence="2">
    <location>
        <begin position="168"/>
        <end position="188"/>
    </location>
</feature>
<dbReference type="EMBL" id="FWDM01000014">
    <property type="protein sequence ID" value="SLM11978.1"/>
    <property type="molecule type" value="Genomic_DNA"/>
</dbReference>
<proteinExistence type="predicted"/>
<protein>
    <recommendedName>
        <fullName evidence="4">CDP-alcohol phosphatidyltransferase</fullName>
    </recommendedName>
</protein>
<evidence type="ECO:0000313" key="3">
    <source>
        <dbReference type="EMBL" id="SLM11978.1"/>
    </source>
</evidence>
<reference evidence="3" key="1">
    <citation type="submission" date="2017-02" db="EMBL/GenBank/DDBJ databases">
        <authorList>
            <person name="Regsiter A."/>
            <person name="William W."/>
        </authorList>
    </citation>
    <scope>NUCLEOTIDE SEQUENCE</scope>
    <source>
        <strain evidence="3">Bib</strain>
    </source>
</reference>
<dbReference type="InterPro" id="IPR000462">
    <property type="entry name" value="CDP-OH_P_trans"/>
</dbReference>
<organism evidence="3">
    <name type="scientific">uncultured spirochete</name>
    <dbReference type="NCBI Taxonomy" id="156406"/>
    <lineage>
        <taxon>Bacteria</taxon>
        <taxon>Pseudomonadati</taxon>
        <taxon>Spirochaetota</taxon>
        <taxon>Spirochaetia</taxon>
        <taxon>Spirochaetales</taxon>
        <taxon>environmental samples</taxon>
    </lineage>
</organism>
<evidence type="ECO:0000256" key="1">
    <source>
        <dbReference type="SAM" id="MobiDB-lite"/>
    </source>
</evidence>
<dbReference type="GO" id="GO:0016780">
    <property type="term" value="F:phosphotransferase activity, for other substituted phosphate groups"/>
    <property type="evidence" value="ECO:0007669"/>
    <property type="project" value="InterPro"/>
</dbReference>
<dbReference type="Pfam" id="PF01066">
    <property type="entry name" value="CDP-OH_P_transf"/>
    <property type="match status" value="1"/>
</dbReference>
<gene>
    <name evidence="3" type="ORF">SPIROBIBN47_210153</name>
</gene>
<feature type="transmembrane region" description="Helical" evidence="2">
    <location>
        <begin position="108"/>
        <end position="130"/>
    </location>
</feature>
<dbReference type="AlphaFoldDB" id="A0A3P3XHP8"/>
<keyword evidence="2" id="KW-0472">Membrane</keyword>
<feature type="transmembrane region" description="Helical" evidence="2">
    <location>
        <begin position="32"/>
        <end position="55"/>
    </location>
</feature>